<sequence>MNPQAPPGIAIDWHIPPTRPGPAGALRRFLGPGRTRGENIAEAAGQLVGMSLLAAYLAATGGWSDRSPLQLAVLAVMVFDLVGGVLTNATNPAKRWYHRPGHGSRRRLLFVASHLAYLVAVPAVLDAGGWVWFVVNTALLLGSAVLIEALPVELKRVSAVGLYLGAVLVNLTWLPLPAWLAWFGLLFYLKLLVCFLVPEAPMVGTRRSPTGNGVRG</sequence>
<organism evidence="2 3">
    <name type="scientific">Saccharomonospora marina XMU15</name>
    <dbReference type="NCBI Taxonomy" id="882083"/>
    <lineage>
        <taxon>Bacteria</taxon>
        <taxon>Bacillati</taxon>
        <taxon>Actinomycetota</taxon>
        <taxon>Actinomycetes</taxon>
        <taxon>Pseudonocardiales</taxon>
        <taxon>Pseudonocardiaceae</taxon>
        <taxon>Saccharomonospora</taxon>
    </lineage>
</organism>
<keyword evidence="1" id="KW-1133">Transmembrane helix</keyword>
<feature type="transmembrane region" description="Helical" evidence="1">
    <location>
        <begin position="108"/>
        <end position="125"/>
    </location>
</feature>
<dbReference type="EMBL" id="CM001439">
    <property type="protein sequence ID" value="EHR50799.1"/>
    <property type="molecule type" value="Genomic_DNA"/>
</dbReference>
<protein>
    <submittedName>
        <fullName evidence="2">Uncharacterized protein</fullName>
    </submittedName>
</protein>
<reference evidence="2 3" key="1">
    <citation type="journal article" date="2012" name="Stand. Genomic Sci.">
        <title>Genome sequence of the ocean sediment bacterium Saccharomonospora marina type strain (XMU15(T)).</title>
        <authorList>
            <person name="Klenk H.P."/>
            <person name="Lu M."/>
            <person name="Lucas S."/>
            <person name="Lapidus A."/>
            <person name="Copeland A."/>
            <person name="Pitluck S."/>
            <person name="Goodwin L.A."/>
            <person name="Han C."/>
            <person name="Tapia R."/>
            <person name="Brambilla E.M."/>
            <person name="Potter G."/>
            <person name="Land M."/>
            <person name="Ivanova N."/>
            <person name="Rohde M."/>
            <person name="Goker M."/>
            <person name="Detter J.C."/>
            <person name="Li W.J."/>
            <person name="Kyrpides N.C."/>
            <person name="Woyke T."/>
        </authorList>
    </citation>
    <scope>NUCLEOTIDE SEQUENCE [LARGE SCALE GENOMIC DNA]</scope>
    <source>
        <strain evidence="2 3">XMU15</strain>
    </source>
</reference>
<dbReference type="RefSeq" id="WP_009154184.1">
    <property type="nucleotide sequence ID" value="NZ_CM001439.1"/>
</dbReference>
<dbReference type="OrthoDB" id="1550909at2"/>
<keyword evidence="3" id="KW-1185">Reference proteome</keyword>
<feature type="transmembrane region" description="Helical" evidence="1">
    <location>
        <begin position="131"/>
        <end position="150"/>
    </location>
</feature>
<accession>H5WZR7</accession>
<feature type="transmembrane region" description="Helical" evidence="1">
    <location>
        <begin position="43"/>
        <end position="63"/>
    </location>
</feature>
<evidence type="ECO:0000313" key="2">
    <source>
        <dbReference type="EMBL" id="EHR50799.1"/>
    </source>
</evidence>
<dbReference type="eggNOG" id="ENOG502ZC7Q">
    <property type="taxonomic scope" value="Bacteria"/>
</dbReference>
<dbReference type="HOGENOM" id="CLU_118070_0_0_11"/>
<proteinExistence type="predicted"/>
<dbReference type="Proteomes" id="UP000004926">
    <property type="component" value="Chromosome"/>
</dbReference>
<name>H5WZR7_9PSEU</name>
<feature type="transmembrane region" description="Helical" evidence="1">
    <location>
        <begin position="157"/>
        <end position="173"/>
    </location>
</feature>
<feature type="transmembrane region" description="Helical" evidence="1">
    <location>
        <begin position="179"/>
        <end position="197"/>
    </location>
</feature>
<evidence type="ECO:0000313" key="3">
    <source>
        <dbReference type="Proteomes" id="UP000004926"/>
    </source>
</evidence>
<dbReference type="AlphaFoldDB" id="H5WZR7"/>
<keyword evidence="1" id="KW-0472">Membrane</keyword>
<gene>
    <name evidence="2" type="ORF">SacmaDRAFT_2556</name>
</gene>
<feature type="transmembrane region" description="Helical" evidence="1">
    <location>
        <begin position="69"/>
        <end position="87"/>
    </location>
</feature>
<evidence type="ECO:0000256" key="1">
    <source>
        <dbReference type="SAM" id="Phobius"/>
    </source>
</evidence>
<keyword evidence="1" id="KW-0812">Transmembrane</keyword>
<dbReference type="STRING" id="882083.SacmaDRAFT_2556"/>